<sequence length="786" mass="89838">MENSNIPFFQREETISRPNVYEDGIFFEIHVGDTYQERYIVLQKLGYGMSSTVWLVHDAFKNRYFAMKVLSTECYGNGYDFFELEILEHLRENQPDHPGQPYVSKLVDSFTKETSIGITLFLVFEVMAETLHSFIQSRRIHPAKIIKRFAKQLLLALDHAHKSGVVHTDIKADNVMIQLPDQNIIKDEVLDPVEPWTSKAMGDTELDFLYWPNDNSERMRREHGIEYKFTKTIMSIQHTSAGMEGYYLDDDVCEEELLKLNVSFCDWGLATWTHEHLYETISTPTMRSPEVLLGAPWDTKTDIWSLGILIFEMLSGFNAFDCVKNETQYRYLTEEEREDLDLERQQERDRRWREHQEMPQADDEKIEFRRCENRYDLGVHLNEIATMIEPFPQSLLGQVDYTKENNWYLKSLFSNDGTIWGYDEYNRAPLEYHFPQMPEGQDKDNFLIFLWKMMRVDPKDRASAEELLQEPWLQDVVLDDEGTTPSIPLRTPRPTPWSGDELKQPYCEPIYPGDKIVDPLDSDKEGITPPTPLPTPPPKHDHEGTYCDFTDTLHEIVDPLDCDSASDTSSDCSHSTHSDTSAHTNSTTLNLDYLIDLVAREDISKTDSDDDTVADMEVEISTTCTNALTRVDSRISDPNDGFVVDMDVGTSDTCTGPTTLILDPLDDIFADVNDFVADIGVETTTTPTTLIPEPLYDNVAQPDINIAVADMGVETTTTPTMPIPESLYDNVAQPDINIAPINKKSAPVAESTKTSSRSQKKTKSNTGKKNKNKNKKNKKGKRAAKR</sequence>
<evidence type="ECO:0000256" key="10">
    <source>
        <dbReference type="SAM" id="MobiDB-lite"/>
    </source>
</evidence>
<dbReference type="InterPro" id="IPR000719">
    <property type="entry name" value="Prot_kinase_dom"/>
</dbReference>
<evidence type="ECO:0000259" key="11">
    <source>
        <dbReference type="PROSITE" id="PS50011"/>
    </source>
</evidence>
<keyword evidence="5" id="KW-0418">Kinase</keyword>
<feature type="region of interest" description="Disordered" evidence="10">
    <location>
        <begin position="522"/>
        <end position="541"/>
    </location>
</feature>
<feature type="binding site" evidence="9">
    <location>
        <position position="68"/>
    </location>
    <ligand>
        <name>ATP</name>
        <dbReference type="ChEBI" id="CHEBI:30616"/>
    </ligand>
</feature>
<evidence type="ECO:0000256" key="5">
    <source>
        <dbReference type="ARBA" id="ARBA00022777"/>
    </source>
</evidence>
<keyword evidence="4 9" id="KW-0547">Nucleotide-binding</keyword>
<evidence type="ECO:0000256" key="1">
    <source>
        <dbReference type="ARBA" id="ARBA00012513"/>
    </source>
</evidence>
<protein>
    <recommendedName>
        <fullName evidence="1">non-specific serine/threonine protein kinase</fullName>
        <ecNumber evidence="1">2.7.11.1</ecNumber>
    </recommendedName>
</protein>
<evidence type="ECO:0000256" key="9">
    <source>
        <dbReference type="PROSITE-ProRule" id="PRU10141"/>
    </source>
</evidence>
<gene>
    <name evidence="12" type="ORF">BLS_006763</name>
</gene>
<feature type="region of interest" description="Disordered" evidence="10">
    <location>
        <begin position="564"/>
        <end position="584"/>
    </location>
</feature>
<keyword evidence="3" id="KW-0808">Transferase</keyword>
<comment type="catalytic activity">
    <reaction evidence="8">
        <text>L-seryl-[protein] + ATP = O-phospho-L-seryl-[protein] + ADP + H(+)</text>
        <dbReference type="Rhea" id="RHEA:17989"/>
        <dbReference type="Rhea" id="RHEA-COMP:9863"/>
        <dbReference type="Rhea" id="RHEA-COMP:11604"/>
        <dbReference type="ChEBI" id="CHEBI:15378"/>
        <dbReference type="ChEBI" id="CHEBI:29999"/>
        <dbReference type="ChEBI" id="CHEBI:30616"/>
        <dbReference type="ChEBI" id="CHEBI:83421"/>
        <dbReference type="ChEBI" id="CHEBI:456216"/>
        <dbReference type="EC" id="2.7.11.1"/>
    </reaction>
</comment>
<evidence type="ECO:0000256" key="6">
    <source>
        <dbReference type="ARBA" id="ARBA00022840"/>
    </source>
</evidence>
<dbReference type="GO" id="GO:0005524">
    <property type="term" value="F:ATP binding"/>
    <property type="evidence" value="ECO:0007669"/>
    <property type="project" value="UniProtKB-UniRule"/>
</dbReference>
<organism evidence="12 13">
    <name type="scientific">Venturia inaequalis</name>
    <name type="common">Apple scab fungus</name>
    <dbReference type="NCBI Taxonomy" id="5025"/>
    <lineage>
        <taxon>Eukaryota</taxon>
        <taxon>Fungi</taxon>
        <taxon>Dikarya</taxon>
        <taxon>Ascomycota</taxon>
        <taxon>Pezizomycotina</taxon>
        <taxon>Dothideomycetes</taxon>
        <taxon>Pleosporomycetidae</taxon>
        <taxon>Venturiales</taxon>
        <taxon>Venturiaceae</taxon>
        <taxon>Venturia</taxon>
    </lineage>
</organism>
<evidence type="ECO:0000313" key="12">
    <source>
        <dbReference type="EMBL" id="KAE9966880.1"/>
    </source>
</evidence>
<dbReference type="PANTHER" id="PTHR47634:SF9">
    <property type="entry name" value="PROTEIN KINASE DOMAIN-CONTAINING PROTEIN-RELATED"/>
    <property type="match status" value="1"/>
</dbReference>
<evidence type="ECO:0000256" key="4">
    <source>
        <dbReference type="ARBA" id="ARBA00022741"/>
    </source>
</evidence>
<accession>A0A8H3YN21</accession>
<evidence type="ECO:0000313" key="13">
    <source>
        <dbReference type="Proteomes" id="UP000433883"/>
    </source>
</evidence>
<keyword evidence="2" id="KW-0723">Serine/threonine-protein kinase</keyword>
<feature type="region of interest" description="Disordered" evidence="10">
    <location>
        <begin position="483"/>
        <end position="502"/>
    </location>
</feature>
<dbReference type="InterPro" id="IPR011009">
    <property type="entry name" value="Kinase-like_dom_sf"/>
</dbReference>
<dbReference type="AlphaFoldDB" id="A0A8H3YN21"/>
<dbReference type="InterPro" id="IPR008271">
    <property type="entry name" value="Ser/Thr_kinase_AS"/>
</dbReference>
<comment type="caution">
    <text evidence="12">The sequence shown here is derived from an EMBL/GenBank/DDBJ whole genome shotgun (WGS) entry which is preliminary data.</text>
</comment>
<keyword evidence="6 9" id="KW-0067">ATP-binding</keyword>
<feature type="domain" description="Protein kinase" evidence="11">
    <location>
        <begin position="39"/>
        <end position="473"/>
    </location>
</feature>
<dbReference type="PROSITE" id="PS00107">
    <property type="entry name" value="PROTEIN_KINASE_ATP"/>
    <property type="match status" value="1"/>
</dbReference>
<dbReference type="Pfam" id="PF00069">
    <property type="entry name" value="Pkinase"/>
    <property type="match status" value="2"/>
</dbReference>
<dbReference type="Proteomes" id="UP000433883">
    <property type="component" value="Unassembled WGS sequence"/>
</dbReference>
<comment type="catalytic activity">
    <reaction evidence="7">
        <text>L-threonyl-[protein] + ATP = O-phospho-L-threonyl-[protein] + ADP + H(+)</text>
        <dbReference type="Rhea" id="RHEA:46608"/>
        <dbReference type="Rhea" id="RHEA-COMP:11060"/>
        <dbReference type="Rhea" id="RHEA-COMP:11605"/>
        <dbReference type="ChEBI" id="CHEBI:15378"/>
        <dbReference type="ChEBI" id="CHEBI:30013"/>
        <dbReference type="ChEBI" id="CHEBI:30616"/>
        <dbReference type="ChEBI" id="CHEBI:61977"/>
        <dbReference type="ChEBI" id="CHEBI:456216"/>
        <dbReference type="EC" id="2.7.11.1"/>
    </reaction>
</comment>
<dbReference type="EMBL" id="WNWQ01000501">
    <property type="protein sequence ID" value="KAE9966880.1"/>
    <property type="molecule type" value="Genomic_DNA"/>
</dbReference>
<dbReference type="InterPro" id="IPR017441">
    <property type="entry name" value="Protein_kinase_ATP_BS"/>
</dbReference>
<evidence type="ECO:0000256" key="3">
    <source>
        <dbReference type="ARBA" id="ARBA00022679"/>
    </source>
</evidence>
<feature type="compositionally biased region" description="Basic residues" evidence="10">
    <location>
        <begin position="758"/>
        <end position="786"/>
    </location>
</feature>
<dbReference type="EC" id="2.7.11.1" evidence="1"/>
<dbReference type="Gene3D" id="1.10.510.10">
    <property type="entry name" value="Transferase(Phosphotransferase) domain 1"/>
    <property type="match status" value="1"/>
</dbReference>
<evidence type="ECO:0000256" key="7">
    <source>
        <dbReference type="ARBA" id="ARBA00047899"/>
    </source>
</evidence>
<dbReference type="SUPFAM" id="SSF56112">
    <property type="entry name" value="Protein kinase-like (PK-like)"/>
    <property type="match status" value="1"/>
</dbReference>
<evidence type="ECO:0000256" key="8">
    <source>
        <dbReference type="ARBA" id="ARBA00048679"/>
    </source>
</evidence>
<name>A0A8H3YN21_VENIN</name>
<dbReference type="PROSITE" id="PS00108">
    <property type="entry name" value="PROTEIN_KINASE_ST"/>
    <property type="match status" value="1"/>
</dbReference>
<dbReference type="SMART" id="SM00220">
    <property type="entry name" value="S_TKc"/>
    <property type="match status" value="1"/>
</dbReference>
<feature type="region of interest" description="Disordered" evidence="10">
    <location>
        <begin position="739"/>
        <end position="786"/>
    </location>
</feature>
<dbReference type="Gene3D" id="3.30.200.20">
    <property type="entry name" value="Phosphorylase Kinase, domain 1"/>
    <property type="match status" value="1"/>
</dbReference>
<dbReference type="PANTHER" id="PTHR47634">
    <property type="entry name" value="PROTEIN KINASE DOMAIN-CONTAINING PROTEIN-RELATED"/>
    <property type="match status" value="1"/>
</dbReference>
<dbReference type="GO" id="GO:0050684">
    <property type="term" value="P:regulation of mRNA processing"/>
    <property type="evidence" value="ECO:0007669"/>
    <property type="project" value="TreeGrafter"/>
</dbReference>
<proteinExistence type="predicted"/>
<dbReference type="GO" id="GO:0000245">
    <property type="term" value="P:spliceosomal complex assembly"/>
    <property type="evidence" value="ECO:0007669"/>
    <property type="project" value="TreeGrafter"/>
</dbReference>
<dbReference type="InterPro" id="IPR051334">
    <property type="entry name" value="SRPK"/>
</dbReference>
<dbReference type="PROSITE" id="PS50011">
    <property type="entry name" value="PROTEIN_KINASE_DOM"/>
    <property type="match status" value="1"/>
</dbReference>
<evidence type="ECO:0000256" key="2">
    <source>
        <dbReference type="ARBA" id="ARBA00022527"/>
    </source>
</evidence>
<reference evidence="12 13" key="1">
    <citation type="submission" date="2019-11" db="EMBL/GenBank/DDBJ databases">
        <title>Venturia inaequalis Genome Resource.</title>
        <authorList>
            <person name="Lichtner F.J."/>
        </authorList>
    </citation>
    <scope>NUCLEOTIDE SEQUENCE [LARGE SCALE GENOMIC DNA]</scope>
    <source>
        <strain evidence="12">Bline_iso_100314</strain>
    </source>
</reference>
<dbReference type="GO" id="GO:0004674">
    <property type="term" value="F:protein serine/threonine kinase activity"/>
    <property type="evidence" value="ECO:0007669"/>
    <property type="project" value="UniProtKB-KW"/>
</dbReference>